<evidence type="ECO:0000256" key="13">
    <source>
        <dbReference type="ARBA" id="ARBA00084120"/>
    </source>
</evidence>
<evidence type="ECO:0000256" key="9">
    <source>
        <dbReference type="ARBA" id="ARBA00023034"/>
    </source>
</evidence>
<evidence type="ECO:0000313" key="18">
    <source>
        <dbReference type="WormBase" id="C47F8.6"/>
    </source>
</evidence>
<evidence type="ECO:0000256" key="5">
    <source>
        <dbReference type="ARBA" id="ARBA00022679"/>
    </source>
</evidence>
<keyword evidence="15" id="KW-0732">Signal</keyword>
<name>O62115_CAEEL</name>
<protein>
    <recommendedName>
        <fullName evidence="14">Hexosyltransferase</fullName>
        <ecNumber evidence="14">2.4.1.-</ecNumber>
    </recommendedName>
</protein>
<comment type="similarity">
    <text evidence="3 14">Belongs to the glycosyltransferase 31 family.</text>
</comment>
<dbReference type="UCSC" id="C47F8.6">
    <property type="organism name" value="c. elegans"/>
</dbReference>
<dbReference type="AGR" id="WB:WBGene00008162"/>
<dbReference type="GO" id="GO:0006493">
    <property type="term" value="P:protein O-linked glycosylation"/>
    <property type="evidence" value="ECO:0000318"/>
    <property type="project" value="GO_Central"/>
</dbReference>
<comment type="function">
    <text evidence="12">Transfers N-acetylgalactosamine onto carbohydrate substrates. Involved in susceptibility to pore-forming crystal toxins in conjunction with bre-1, bre-3, bre-4, and bre-5. Involved in resistance to the nematotoxic C.cinerea galectin Cgl2.</text>
</comment>
<evidence type="ECO:0000256" key="8">
    <source>
        <dbReference type="ARBA" id="ARBA00022989"/>
    </source>
</evidence>
<dbReference type="InParanoid" id="O62115"/>
<evidence type="ECO:0000256" key="7">
    <source>
        <dbReference type="ARBA" id="ARBA00022968"/>
    </source>
</evidence>
<dbReference type="PANTHER" id="PTHR11214">
    <property type="entry name" value="BETA-1,3-N-ACETYLGLUCOSAMINYLTRANSFERASE"/>
    <property type="match status" value="1"/>
</dbReference>
<dbReference type="PANTHER" id="PTHR11214:SF391">
    <property type="entry name" value="BETA-1,3-GALACTOSYLTRANSFERASE BRE-2-RELATED"/>
    <property type="match status" value="1"/>
</dbReference>
<evidence type="ECO:0000313" key="17">
    <source>
        <dbReference type="Proteomes" id="UP000001940"/>
    </source>
</evidence>
<keyword evidence="7" id="KW-0735">Signal-anchor</keyword>
<reference evidence="16 17" key="1">
    <citation type="journal article" date="1998" name="Science">
        <title>Genome sequence of the nematode C. elegans: a platform for investigating biology.</title>
        <authorList>
            <consortium name="The C. elegans sequencing consortium"/>
            <person name="Sulson J.E."/>
            <person name="Waterston R."/>
        </authorList>
    </citation>
    <scope>NUCLEOTIDE SEQUENCE [LARGE SCALE GENOMIC DNA]</scope>
    <source>
        <strain evidence="16 17">Bristol N2</strain>
    </source>
</reference>
<comment type="pathway">
    <text evidence="2">Protein modification; protein glycosylation.</text>
</comment>
<dbReference type="AlphaFoldDB" id="O62115"/>
<dbReference type="eggNOG" id="KOG2287">
    <property type="taxonomic scope" value="Eukaryota"/>
</dbReference>
<evidence type="ECO:0000313" key="16">
    <source>
        <dbReference type="EMBL" id="CAA15839.1"/>
    </source>
</evidence>
<dbReference type="Gene3D" id="3.90.550.50">
    <property type="match status" value="1"/>
</dbReference>
<dbReference type="HOGENOM" id="CLU_045590_0_0_1"/>
<evidence type="ECO:0000256" key="12">
    <source>
        <dbReference type="ARBA" id="ARBA00057347"/>
    </source>
</evidence>
<evidence type="ECO:0000256" key="3">
    <source>
        <dbReference type="ARBA" id="ARBA00008661"/>
    </source>
</evidence>
<evidence type="ECO:0000256" key="15">
    <source>
        <dbReference type="SAM" id="SignalP"/>
    </source>
</evidence>
<accession>O62115</accession>
<dbReference type="InterPro" id="IPR002659">
    <property type="entry name" value="Glyco_trans_31"/>
</dbReference>
<evidence type="ECO:0000256" key="2">
    <source>
        <dbReference type="ARBA" id="ARBA00004922"/>
    </source>
</evidence>
<evidence type="ECO:0000256" key="10">
    <source>
        <dbReference type="ARBA" id="ARBA00023136"/>
    </source>
</evidence>
<evidence type="ECO:0000256" key="1">
    <source>
        <dbReference type="ARBA" id="ARBA00004323"/>
    </source>
</evidence>
<keyword evidence="5" id="KW-0808">Transferase</keyword>
<sequence length="357" mass="41161">MPRFNRLSVLLPILIFTFWFLCLKSSEKVEEPSLLADEAPKQNCTKNGWLGGSTAPETQDFGSEFMISFANIQKNYTWLYLPTIEETSKETDILMIVASRTDSYARRNIMRQTWMNKSNSEIVANGRMKSLFLVGLAPADYKVKKMVMQEAKLYGDIIIVDMDDTYEELIYKSLMIFLFGVSKAPQYKIIGKIDEDIMFFPDKLMALYEQGIIDSTPVSLYGLVIPAGRDIFRDKTNRWYVPESAYSCSQYPAYLSGMYYMATREAAQMLLKSTKHRDFIQVEDVLLTGILAEDLGIPIRDMPKLYKFPHDIKKNDNKDIIAWHNYKNNIPYLNFFMKGLARYRSEKGLTRTSTTSG</sequence>
<dbReference type="CTD" id="183562"/>
<dbReference type="GeneID" id="183562"/>
<keyword evidence="10" id="KW-0472">Membrane</keyword>
<keyword evidence="11" id="KW-0325">Glycoprotein</keyword>
<dbReference type="EMBL" id="BX284601">
    <property type="protein sequence ID" value="CAA15839.1"/>
    <property type="molecule type" value="Genomic_DNA"/>
</dbReference>
<evidence type="ECO:0000256" key="6">
    <source>
        <dbReference type="ARBA" id="ARBA00022692"/>
    </source>
</evidence>
<keyword evidence="8" id="KW-1133">Transmembrane helix</keyword>
<dbReference type="SMR" id="O62115"/>
<dbReference type="OrthoDB" id="6086505at2759"/>
<dbReference type="RefSeq" id="NP_493115.1">
    <property type="nucleotide sequence ID" value="NM_060714.1"/>
</dbReference>
<dbReference type="CAZy" id="GT31">
    <property type="family name" value="Glycosyltransferase Family 31"/>
</dbReference>
<gene>
    <name evidence="16 18" type="ORF">C47F8.6</name>
    <name evidence="16" type="ORF">CELE_C47F8.6</name>
</gene>
<keyword evidence="4 14" id="KW-0328">Glycosyltransferase</keyword>
<feature type="signal peptide" evidence="15">
    <location>
        <begin position="1"/>
        <end position="25"/>
    </location>
</feature>
<dbReference type="GO" id="GO:0016758">
    <property type="term" value="F:hexosyltransferase activity"/>
    <property type="evidence" value="ECO:0007669"/>
    <property type="project" value="InterPro"/>
</dbReference>
<dbReference type="FunCoup" id="O62115">
    <property type="interactions" value="746"/>
</dbReference>
<dbReference type="GO" id="GO:0000139">
    <property type="term" value="C:Golgi membrane"/>
    <property type="evidence" value="ECO:0000318"/>
    <property type="project" value="GO_Central"/>
</dbReference>
<dbReference type="WormBase" id="C47F8.6">
    <property type="protein sequence ID" value="CE17575"/>
    <property type="gene ID" value="WBGene00008162"/>
</dbReference>
<dbReference type="PhylomeDB" id="O62115"/>
<dbReference type="PaxDb" id="6239-C47F8.6"/>
<proteinExistence type="inferred from homology"/>
<dbReference type="GO" id="GO:0016757">
    <property type="term" value="F:glycosyltransferase activity"/>
    <property type="evidence" value="ECO:0000318"/>
    <property type="project" value="GO_Central"/>
</dbReference>
<dbReference type="Proteomes" id="UP000001940">
    <property type="component" value="Chromosome I"/>
</dbReference>
<feature type="chain" id="PRO_5004159092" description="Hexosyltransferase" evidence="15">
    <location>
        <begin position="26"/>
        <end position="357"/>
    </location>
</feature>
<organism evidence="16 17">
    <name type="scientific">Caenorhabditis elegans</name>
    <dbReference type="NCBI Taxonomy" id="6239"/>
    <lineage>
        <taxon>Eukaryota</taxon>
        <taxon>Metazoa</taxon>
        <taxon>Ecdysozoa</taxon>
        <taxon>Nematoda</taxon>
        <taxon>Chromadorea</taxon>
        <taxon>Rhabditida</taxon>
        <taxon>Rhabditina</taxon>
        <taxon>Rhabditomorpha</taxon>
        <taxon>Rhabditoidea</taxon>
        <taxon>Rhabditidae</taxon>
        <taxon>Peloderinae</taxon>
        <taxon>Caenorhabditis</taxon>
    </lineage>
</organism>
<evidence type="ECO:0000256" key="11">
    <source>
        <dbReference type="ARBA" id="ARBA00023180"/>
    </source>
</evidence>
<evidence type="ECO:0000256" key="4">
    <source>
        <dbReference type="ARBA" id="ARBA00022676"/>
    </source>
</evidence>
<dbReference type="PIR" id="T20029">
    <property type="entry name" value="T20029"/>
</dbReference>
<dbReference type="KEGG" id="cel:CELE_C47F8.6"/>
<keyword evidence="13" id="KW-0978">Insecticide resistance</keyword>
<dbReference type="FunFam" id="3.90.550.50:FF:000047">
    <property type="entry name" value="Hexosyltransferase"/>
    <property type="match status" value="1"/>
</dbReference>
<keyword evidence="17" id="KW-1185">Reference proteome</keyword>
<keyword evidence="9 14" id="KW-0333">Golgi apparatus</keyword>
<evidence type="ECO:0000256" key="14">
    <source>
        <dbReference type="RuleBase" id="RU363063"/>
    </source>
</evidence>
<keyword evidence="6" id="KW-0812">Transmembrane</keyword>
<dbReference type="OMA" id="MERTTIR"/>
<dbReference type="Pfam" id="PF01762">
    <property type="entry name" value="Galactosyl_T"/>
    <property type="match status" value="1"/>
</dbReference>
<dbReference type="EC" id="2.4.1.-" evidence="14"/>
<comment type="subcellular location">
    <subcellularLocation>
        <location evidence="1 14">Golgi apparatus membrane</location>
        <topology evidence="1 14">Single-pass type II membrane protein</topology>
    </subcellularLocation>
</comment>